<dbReference type="InterPro" id="IPR050469">
    <property type="entry name" value="Diguanylate_Cyclase"/>
</dbReference>
<keyword evidence="3" id="KW-0812">Transmembrane</keyword>
<keyword evidence="3" id="KW-1133">Transmembrane helix</keyword>
<proteinExistence type="predicted"/>
<comment type="catalytic activity">
    <reaction evidence="2">
        <text>2 GTP = 3',3'-c-di-GMP + 2 diphosphate</text>
        <dbReference type="Rhea" id="RHEA:24898"/>
        <dbReference type="ChEBI" id="CHEBI:33019"/>
        <dbReference type="ChEBI" id="CHEBI:37565"/>
        <dbReference type="ChEBI" id="CHEBI:58805"/>
        <dbReference type="EC" id="2.7.7.65"/>
    </reaction>
</comment>
<dbReference type="Proteomes" id="UP000323300">
    <property type="component" value="Unassembled WGS sequence"/>
</dbReference>
<feature type="transmembrane region" description="Helical" evidence="3">
    <location>
        <begin position="123"/>
        <end position="143"/>
    </location>
</feature>
<organism evidence="5 6">
    <name type="scientific">Neomesorhizobium albiziae</name>
    <dbReference type="NCBI Taxonomy" id="335020"/>
    <lineage>
        <taxon>Bacteria</taxon>
        <taxon>Pseudomonadati</taxon>
        <taxon>Pseudomonadota</taxon>
        <taxon>Alphaproteobacteria</taxon>
        <taxon>Hyphomicrobiales</taxon>
        <taxon>Phyllobacteriaceae</taxon>
        <taxon>Neomesorhizobium</taxon>
    </lineage>
</organism>
<dbReference type="Pfam" id="PF00990">
    <property type="entry name" value="GGDEF"/>
    <property type="match status" value="1"/>
</dbReference>
<dbReference type="InterPro" id="IPR043128">
    <property type="entry name" value="Rev_trsase/Diguanyl_cyclase"/>
</dbReference>
<dbReference type="SUPFAM" id="SSF55073">
    <property type="entry name" value="Nucleotide cyclase"/>
    <property type="match status" value="1"/>
</dbReference>
<feature type="transmembrane region" description="Helical" evidence="3">
    <location>
        <begin position="97"/>
        <end position="116"/>
    </location>
</feature>
<sequence>MRRARTVAGAGLTRYLGLPSTIFRDGRGEKRSLDTGLFIALLNPAIALALAAAFLMLWLYQRDRPYLAVLAVAYTCSATGFLLQYFVLPIGFAPTKFLSNLSFAIAACCLAGAIVARYGRLTSLVAVILLAFGGLACFSWFLFVQPDLTMRILTMNFAFGGVTLVVAAELWVVRKNGPAETILFVLSLVSGLNFFVRTIVLVEIYGPFVSYDGFYQSVYWTTAQLSHALLSLLTALCLFTAAALDVVKALKAESCTDPLSGLLNRRGFEEAAERLLEVKSGKSMPLALVLADLDHFKSINDRYGHDAGDKVIAEFATRLRSGCGGFAIAGRLGGEEFAVLLPACDLATAQLFAEGVRSSFRRGPVAGLPANAVVTASFGIAMRTGEESLGQLMRRADEALYQAKKLGRDSVRLSYQRPETTFTPEAFRAT</sequence>
<accession>A0A1I3Y1K5</accession>
<dbReference type="GO" id="GO:0005886">
    <property type="term" value="C:plasma membrane"/>
    <property type="evidence" value="ECO:0007669"/>
    <property type="project" value="TreeGrafter"/>
</dbReference>
<dbReference type="EC" id="2.7.7.65" evidence="1"/>
<feature type="transmembrane region" description="Helical" evidence="3">
    <location>
        <begin position="37"/>
        <end position="60"/>
    </location>
</feature>
<feature type="transmembrane region" description="Helical" evidence="3">
    <location>
        <begin position="155"/>
        <end position="173"/>
    </location>
</feature>
<evidence type="ECO:0000256" key="3">
    <source>
        <dbReference type="SAM" id="Phobius"/>
    </source>
</evidence>
<evidence type="ECO:0000313" key="6">
    <source>
        <dbReference type="Proteomes" id="UP000323300"/>
    </source>
</evidence>
<dbReference type="Gene3D" id="3.30.70.270">
    <property type="match status" value="1"/>
</dbReference>
<dbReference type="NCBIfam" id="TIGR00254">
    <property type="entry name" value="GGDEF"/>
    <property type="match status" value="1"/>
</dbReference>
<evidence type="ECO:0000256" key="2">
    <source>
        <dbReference type="ARBA" id="ARBA00034247"/>
    </source>
</evidence>
<dbReference type="CDD" id="cd01949">
    <property type="entry name" value="GGDEF"/>
    <property type="match status" value="1"/>
</dbReference>
<feature type="domain" description="GGDEF" evidence="4">
    <location>
        <begin position="284"/>
        <end position="416"/>
    </location>
</feature>
<evidence type="ECO:0000256" key="1">
    <source>
        <dbReference type="ARBA" id="ARBA00012528"/>
    </source>
</evidence>
<dbReference type="SMART" id="SM00267">
    <property type="entry name" value="GGDEF"/>
    <property type="match status" value="1"/>
</dbReference>
<name>A0A1I3Y1K5_9HYPH</name>
<feature type="transmembrane region" description="Helical" evidence="3">
    <location>
        <begin position="67"/>
        <end position="91"/>
    </location>
</feature>
<dbReference type="PANTHER" id="PTHR45138:SF9">
    <property type="entry name" value="DIGUANYLATE CYCLASE DGCM-RELATED"/>
    <property type="match status" value="1"/>
</dbReference>
<dbReference type="InterPro" id="IPR029787">
    <property type="entry name" value="Nucleotide_cyclase"/>
</dbReference>
<feature type="transmembrane region" description="Helical" evidence="3">
    <location>
        <begin position="225"/>
        <end position="244"/>
    </location>
</feature>
<dbReference type="PANTHER" id="PTHR45138">
    <property type="entry name" value="REGULATORY COMPONENTS OF SENSORY TRANSDUCTION SYSTEM"/>
    <property type="match status" value="1"/>
</dbReference>
<keyword evidence="3" id="KW-0472">Membrane</keyword>
<dbReference type="PROSITE" id="PS50887">
    <property type="entry name" value="GGDEF"/>
    <property type="match status" value="1"/>
</dbReference>
<evidence type="ECO:0000259" key="4">
    <source>
        <dbReference type="PROSITE" id="PS50887"/>
    </source>
</evidence>
<dbReference type="GO" id="GO:1902201">
    <property type="term" value="P:negative regulation of bacterial-type flagellum-dependent cell motility"/>
    <property type="evidence" value="ECO:0007669"/>
    <property type="project" value="TreeGrafter"/>
</dbReference>
<dbReference type="EMBL" id="FOSL01000004">
    <property type="protein sequence ID" value="SFK25136.1"/>
    <property type="molecule type" value="Genomic_DNA"/>
</dbReference>
<dbReference type="InterPro" id="IPR000160">
    <property type="entry name" value="GGDEF_dom"/>
</dbReference>
<feature type="transmembrane region" description="Helical" evidence="3">
    <location>
        <begin position="182"/>
        <end position="205"/>
    </location>
</feature>
<keyword evidence="6" id="KW-1185">Reference proteome</keyword>
<reference evidence="5 6" key="1">
    <citation type="submission" date="2016-10" db="EMBL/GenBank/DDBJ databases">
        <authorList>
            <person name="Varghese N."/>
            <person name="Submissions S."/>
        </authorList>
    </citation>
    <scope>NUCLEOTIDE SEQUENCE [LARGE SCALE GENOMIC DNA]</scope>
    <source>
        <strain evidence="5 6">DSM 21822</strain>
    </source>
</reference>
<gene>
    <name evidence="5" type="ORF">SAMN04488498_10487</name>
</gene>
<dbReference type="FunFam" id="3.30.70.270:FF:000001">
    <property type="entry name" value="Diguanylate cyclase domain protein"/>
    <property type="match status" value="1"/>
</dbReference>
<protein>
    <recommendedName>
        <fullName evidence="1">diguanylate cyclase</fullName>
        <ecNumber evidence="1">2.7.7.65</ecNumber>
    </recommendedName>
</protein>
<dbReference type="AlphaFoldDB" id="A0A1I3Y1K5"/>
<dbReference type="GO" id="GO:0052621">
    <property type="term" value="F:diguanylate cyclase activity"/>
    <property type="evidence" value="ECO:0007669"/>
    <property type="project" value="UniProtKB-EC"/>
</dbReference>
<dbReference type="GO" id="GO:0043709">
    <property type="term" value="P:cell adhesion involved in single-species biofilm formation"/>
    <property type="evidence" value="ECO:0007669"/>
    <property type="project" value="TreeGrafter"/>
</dbReference>
<evidence type="ECO:0000313" key="5">
    <source>
        <dbReference type="EMBL" id="SFK25136.1"/>
    </source>
</evidence>